<dbReference type="InterPro" id="IPR050343">
    <property type="entry name" value="RsuA_PseudoU_synthase"/>
</dbReference>
<dbReference type="PANTHER" id="PTHR47683:SF4">
    <property type="entry name" value="PSEUDOURIDINE SYNTHASE"/>
    <property type="match status" value="1"/>
</dbReference>
<keyword evidence="3 7" id="KW-0413">Isomerase</keyword>
<dbReference type="InterPro" id="IPR036986">
    <property type="entry name" value="S4_RNA-bd_sf"/>
</dbReference>
<comment type="catalytic activity">
    <reaction evidence="4">
        <text>uridine(516) in 16S rRNA = pseudouridine(516) in 16S rRNA</text>
        <dbReference type="Rhea" id="RHEA:38867"/>
        <dbReference type="Rhea" id="RHEA-COMP:10089"/>
        <dbReference type="Rhea" id="RHEA-COMP:10090"/>
        <dbReference type="ChEBI" id="CHEBI:65314"/>
        <dbReference type="ChEBI" id="CHEBI:65315"/>
        <dbReference type="EC" id="5.4.99.19"/>
    </reaction>
</comment>
<dbReference type="InterPro" id="IPR018496">
    <property type="entry name" value="PsdUridine_synth_RsuA/RluB_CS"/>
</dbReference>
<evidence type="ECO:0000313" key="10">
    <source>
        <dbReference type="EMBL" id="MBF5051581.1"/>
    </source>
</evidence>
<dbReference type="PANTHER" id="PTHR47683">
    <property type="entry name" value="PSEUDOURIDINE SYNTHASE FAMILY PROTEIN-RELATED"/>
    <property type="match status" value="1"/>
</dbReference>
<name>A0ABS0ABS8_9GAMM</name>
<dbReference type="InterPro" id="IPR002942">
    <property type="entry name" value="S4_RNA-bd"/>
</dbReference>
<keyword evidence="2 6" id="KW-0694">RNA-binding</keyword>
<dbReference type="InterPro" id="IPR020094">
    <property type="entry name" value="TruA/RsuA/RluB/E/F_N"/>
</dbReference>
<protein>
    <recommendedName>
        <fullName evidence="7">Pseudouridine synthase</fullName>
        <ecNumber evidence="7">5.4.99.-</ecNumber>
    </recommendedName>
</protein>
<dbReference type="CDD" id="cd02553">
    <property type="entry name" value="PseudoU_synth_RsuA"/>
    <property type="match status" value="1"/>
</dbReference>
<comment type="caution">
    <text evidence="10">The sequence shown here is derived from an EMBL/GenBank/DDBJ whole genome shotgun (WGS) entry which is preliminary data.</text>
</comment>
<gene>
    <name evidence="10" type="ORF">ISO4_00183</name>
</gene>
<evidence type="ECO:0000256" key="5">
    <source>
        <dbReference type="ARBA" id="ARBA00037590"/>
    </source>
</evidence>
<dbReference type="Pfam" id="PF01479">
    <property type="entry name" value="S4"/>
    <property type="match status" value="1"/>
</dbReference>
<keyword evidence="11" id="KW-1185">Reference proteome</keyword>
<dbReference type="InterPro" id="IPR006145">
    <property type="entry name" value="PsdUridine_synth_RsuA/RluA"/>
</dbReference>
<sequence>MRLDRFLGQRKRLGRRGVRLLLAAGRVTVDGRVIQDGRHEVGPFTPVALDGEPFTVRRAAYWMLHKPTGCVSATRDRHHRTVLDCLDPADATDLHLAGRLDFNSTGLMLLTNDGRWSRRLSDPRHKLPKVYRVRTEDPITPDYAAVFERGLYFPYEDRTTRPAGLEILAPREARVTLYEGLYHQIKRLFGHFDNRVVALHRERIGPIRLDPSLAPGQYRALGADEIRLPGPAEPDVQELRRP</sequence>
<evidence type="ECO:0000259" key="8">
    <source>
        <dbReference type="Pfam" id="PF00849"/>
    </source>
</evidence>
<evidence type="ECO:0000256" key="1">
    <source>
        <dbReference type="ARBA" id="ARBA00008348"/>
    </source>
</evidence>
<comment type="similarity">
    <text evidence="1 7">Belongs to the pseudouridine synthase RsuA family.</text>
</comment>
<dbReference type="Gene3D" id="3.10.290.10">
    <property type="entry name" value="RNA-binding S4 domain"/>
    <property type="match status" value="1"/>
</dbReference>
<dbReference type="Gene3D" id="3.30.70.580">
    <property type="entry name" value="Pseudouridine synthase I, catalytic domain, N-terminal subdomain"/>
    <property type="match status" value="1"/>
</dbReference>
<dbReference type="SUPFAM" id="SSF55174">
    <property type="entry name" value="Alpha-L RNA-binding motif"/>
    <property type="match status" value="1"/>
</dbReference>
<comment type="function">
    <text evidence="5">Responsible for synthesis of pseudouridine from uracil-516 in 16S ribosomal RNA.</text>
</comment>
<dbReference type="PROSITE" id="PS01149">
    <property type="entry name" value="PSI_RSU"/>
    <property type="match status" value="1"/>
</dbReference>
<dbReference type="EC" id="5.4.99.-" evidence="7"/>
<evidence type="ECO:0000259" key="9">
    <source>
        <dbReference type="Pfam" id="PF01479"/>
    </source>
</evidence>
<evidence type="ECO:0000256" key="7">
    <source>
        <dbReference type="RuleBase" id="RU003887"/>
    </source>
</evidence>
<feature type="domain" description="RNA-binding S4" evidence="9">
    <location>
        <begin position="1"/>
        <end position="43"/>
    </location>
</feature>
<evidence type="ECO:0000313" key="11">
    <source>
        <dbReference type="Proteomes" id="UP000644441"/>
    </source>
</evidence>
<dbReference type="RefSeq" id="WP_194854830.1">
    <property type="nucleotide sequence ID" value="NZ_ARXR01000001.1"/>
</dbReference>
<dbReference type="Pfam" id="PF00849">
    <property type="entry name" value="PseudoU_synth_2"/>
    <property type="match status" value="1"/>
</dbReference>
<evidence type="ECO:0000256" key="4">
    <source>
        <dbReference type="ARBA" id="ARBA00036749"/>
    </source>
</evidence>
<dbReference type="InterPro" id="IPR042092">
    <property type="entry name" value="PsdUridine_s_RsuA/RluB/E/F_cat"/>
</dbReference>
<reference evidence="10 11" key="1">
    <citation type="submission" date="2012-09" db="EMBL/GenBank/DDBJ databases">
        <title>Genome Sequence of alkane-degrading Bacterium Alcanivorax venustensis ISO4.</title>
        <authorList>
            <person name="Lai Q."/>
            <person name="Shao Z."/>
        </authorList>
    </citation>
    <scope>NUCLEOTIDE SEQUENCE [LARGE SCALE GENOMIC DNA]</scope>
    <source>
        <strain evidence="10 11">ISO4</strain>
    </source>
</reference>
<dbReference type="Proteomes" id="UP000644441">
    <property type="component" value="Unassembled WGS sequence"/>
</dbReference>
<dbReference type="EMBL" id="ARXR01000001">
    <property type="protein sequence ID" value="MBF5051581.1"/>
    <property type="molecule type" value="Genomic_DNA"/>
</dbReference>
<dbReference type="SUPFAM" id="SSF55120">
    <property type="entry name" value="Pseudouridine synthase"/>
    <property type="match status" value="1"/>
</dbReference>
<dbReference type="Gene3D" id="3.30.70.1560">
    <property type="entry name" value="Alpha-L RNA-binding motif"/>
    <property type="match status" value="1"/>
</dbReference>
<evidence type="ECO:0000256" key="6">
    <source>
        <dbReference type="PROSITE-ProRule" id="PRU00182"/>
    </source>
</evidence>
<dbReference type="InterPro" id="IPR020103">
    <property type="entry name" value="PsdUridine_synth_cat_dom_sf"/>
</dbReference>
<organism evidence="10 11">
    <name type="scientific">Alloalcanivorax venustensis ISO4</name>
    <dbReference type="NCBI Taxonomy" id="1177184"/>
    <lineage>
        <taxon>Bacteria</taxon>
        <taxon>Pseudomonadati</taxon>
        <taxon>Pseudomonadota</taxon>
        <taxon>Gammaproteobacteria</taxon>
        <taxon>Oceanospirillales</taxon>
        <taxon>Alcanivoracaceae</taxon>
        <taxon>Alloalcanivorax</taxon>
    </lineage>
</organism>
<feature type="domain" description="Pseudouridine synthase RsuA/RluA-like" evidence="8">
    <location>
        <begin position="61"/>
        <end position="189"/>
    </location>
</feature>
<proteinExistence type="inferred from homology"/>
<dbReference type="PROSITE" id="PS50889">
    <property type="entry name" value="S4"/>
    <property type="match status" value="1"/>
</dbReference>
<accession>A0ABS0ABS8</accession>
<dbReference type="InterPro" id="IPR000748">
    <property type="entry name" value="PsdUridine_synth_RsuA/RluB/E/F"/>
</dbReference>
<evidence type="ECO:0000256" key="3">
    <source>
        <dbReference type="ARBA" id="ARBA00023235"/>
    </source>
</evidence>
<dbReference type="CDD" id="cd00165">
    <property type="entry name" value="S4"/>
    <property type="match status" value="1"/>
</dbReference>
<evidence type="ECO:0000256" key="2">
    <source>
        <dbReference type="ARBA" id="ARBA00022884"/>
    </source>
</evidence>
<dbReference type="NCBIfam" id="TIGR00093">
    <property type="entry name" value="pseudouridine synthase"/>
    <property type="match status" value="1"/>
</dbReference>